<dbReference type="PIRSF" id="PIRSF005485">
    <property type="entry name" value="HrcA"/>
    <property type="match status" value="1"/>
</dbReference>
<evidence type="ECO:0000256" key="1">
    <source>
        <dbReference type="ARBA" id="ARBA00022491"/>
    </source>
</evidence>
<dbReference type="Gene3D" id="3.30.390.60">
    <property type="entry name" value="Heat-inducible transcription repressor hrca homolog, domain 3"/>
    <property type="match status" value="1"/>
</dbReference>
<dbReference type="AlphaFoldDB" id="C8W4S8"/>
<dbReference type="GO" id="GO:0045892">
    <property type="term" value="P:negative regulation of DNA-templated transcription"/>
    <property type="evidence" value="ECO:0007669"/>
    <property type="project" value="UniProtKB-UniRule"/>
</dbReference>
<dbReference type="InterPro" id="IPR036388">
    <property type="entry name" value="WH-like_DNA-bd_sf"/>
</dbReference>
<dbReference type="KEGG" id="dae:Dtox_3224"/>
<dbReference type="OrthoDB" id="9783139at2"/>
<evidence type="ECO:0000256" key="5">
    <source>
        <dbReference type="ARBA" id="ARBA00055319"/>
    </source>
</evidence>
<evidence type="ECO:0000256" key="6">
    <source>
        <dbReference type="HAMAP-Rule" id="MF_00081"/>
    </source>
</evidence>
<reference evidence="8 9" key="1">
    <citation type="journal article" date="2009" name="Stand. Genomic Sci.">
        <title>Complete genome sequence of Desulfotomaculum acetoxidans type strain (5575).</title>
        <authorList>
            <person name="Spring S."/>
            <person name="Lapidus A."/>
            <person name="Schroder M."/>
            <person name="Gleim D."/>
            <person name="Sims D."/>
            <person name="Meincke L."/>
            <person name="Glavina Del Rio T."/>
            <person name="Tice H."/>
            <person name="Copeland A."/>
            <person name="Cheng J.F."/>
            <person name="Lucas S."/>
            <person name="Chen F."/>
            <person name="Nolan M."/>
            <person name="Bruce D."/>
            <person name="Goodwin L."/>
            <person name="Pitluck S."/>
            <person name="Ivanova N."/>
            <person name="Mavromatis K."/>
            <person name="Mikhailova N."/>
            <person name="Pati A."/>
            <person name="Chen A."/>
            <person name="Palaniappan K."/>
            <person name="Land M."/>
            <person name="Hauser L."/>
            <person name="Chang Y.J."/>
            <person name="Jeffries C.D."/>
            <person name="Chain P."/>
            <person name="Saunders E."/>
            <person name="Brettin T."/>
            <person name="Detter J.C."/>
            <person name="Goker M."/>
            <person name="Bristow J."/>
            <person name="Eisen J.A."/>
            <person name="Markowitz V."/>
            <person name="Hugenholtz P."/>
            <person name="Kyrpides N.C."/>
            <person name="Klenk H.P."/>
            <person name="Han C."/>
        </authorList>
    </citation>
    <scope>NUCLEOTIDE SEQUENCE [LARGE SCALE GENOMIC DNA]</scope>
    <source>
        <strain evidence="9">ATCC 49208 / DSM 771 / VKM B-1644</strain>
    </source>
</reference>
<gene>
    <name evidence="6" type="primary">hrcA</name>
    <name evidence="8" type="ordered locus">Dtox_3224</name>
</gene>
<name>C8W4S8_DESAS</name>
<dbReference type="STRING" id="485916.Dtox_3224"/>
<sequence>MKMDERKQRILMAIIRDYILTAEPVGSRTIARKYKLGVSPATIRNEMTDLEDMGLIEQPHTSSGRIPSDLGYRYYVDYLMENEKMSEEAEQLVLDEYDKKVKDVGQVIQRTGQLLTQLTNYTSLVLIPSVSVSSFKYIQLVLMSPTQAMVLVVLDTGTVNHRMIEVAENIKQSDLDIISKVLNAKLQGKNMESIKLSLIRDIYMELSVHKQVLNLAMELMEQSLTVEKKDKIYLGGVFNILDQPEFQNIDKVKTLLSLLEQEQLLCDLMSDVSNEGVTVRIGGEINKDEIKGCSMVTSGYQMGGKMMGRIGIIGPTRMEYARTVSVVEFLTRSLSDALERMLRGG</sequence>
<evidence type="ECO:0000256" key="4">
    <source>
        <dbReference type="ARBA" id="ARBA00023163"/>
    </source>
</evidence>
<feature type="domain" description="Heat-inducible transcription repressor HrcA C-terminal" evidence="7">
    <location>
        <begin position="106"/>
        <end position="324"/>
    </location>
</feature>
<dbReference type="RefSeq" id="WP_015758656.1">
    <property type="nucleotide sequence ID" value="NC_013216.1"/>
</dbReference>
<keyword evidence="9" id="KW-1185">Reference proteome</keyword>
<dbReference type="InterPro" id="IPR029016">
    <property type="entry name" value="GAF-like_dom_sf"/>
</dbReference>
<evidence type="ECO:0000313" key="8">
    <source>
        <dbReference type="EMBL" id="ACV63964.1"/>
    </source>
</evidence>
<dbReference type="SUPFAM" id="SSF55781">
    <property type="entry name" value="GAF domain-like"/>
    <property type="match status" value="1"/>
</dbReference>
<dbReference type="NCBIfam" id="TIGR00331">
    <property type="entry name" value="hrcA"/>
    <property type="match status" value="1"/>
</dbReference>
<dbReference type="InterPro" id="IPR021153">
    <property type="entry name" value="HrcA_C"/>
</dbReference>
<evidence type="ECO:0000256" key="2">
    <source>
        <dbReference type="ARBA" id="ARBA00023015"/>
    </source>
</evidence>
<dbReference type="PANTHER" id="PTHR34824">
    <property type="entry name" value="HEAT-INDUCIBLE TRANSCRIPTION REPRESSOR HRCA"/>
    <property type="match status" value="1"/>
</dbReference>
<dbReference type="SUPFAM" id="SSF46785">
    <property type="entry name" value="Winged helix' DNA-binding domain"/>
    <property type="match status" value="1"/>
</dbReference>
<evidence type="ECO:0000256" key="3">
    <source>
        <dbReference type="ARBA" id="ARBA00023016"/>
    </source>
</evidence>
<keyword evidence="1 6" id="KW-0678">Repressor</keyword>
<keyword evidence="3 6" id="KW-0346">Stress response</keyword>
<dbReference type="Proteomes" id="UP000002217">
    <property type="component" value="Chromosome"/>
</dbReference>
<dbReference type="FunFam" id="1.10.10.10:FF:000049">
    <property type="entry name" value="Heat-inducible transcription repressor HrcA"/>
    <property type="match status" value="1"/>
</dbReference>
<organism evidence="8 9">
    <name type="scientific">Desulfofarcimen acetoxidans (strain ATCC 49208 / DSM 771 / KCTC 5769 / VKM B-1644 / 5575)</name>
    <name type="common">Desulfotomaculum acetoxidans</name>
    <dbReference type="NCBI Taxonomy" id="485916"/>
    <lineage>
        <taxon>Bacteria</taxon>
        <taxon>Bacillati</taxon>
        <taxon>Bacillota</taxon>
        <taxon>Clostridia</taxon>
        <taxon>Eubacteriales</taxon>
        <taxon>Peptococcaceae</taxon>
        <taxon>Desulfofarcimen</taxon>
    </lineage>
</organism>
<dbReference type="HOGENOM" id="CLU_050019_1_0_9"/>
<protein>
    <recommendedName>
        <fullName evidence="6">Heat-inducible transcription repressor HrcA</fullName>
    </recommendedName>
</protein>
<dbReference type="GO" id="GO:0003677">
    <property type="term" value="F:DNA binding"/>
    <property type="evidence" value="ECO:0007669"/>
    <property type="project" value="InterPro"/>
</dbReference>
<comment type="similarity">
    <text evidence="6">Belongs to the HrcA family.</text>
</comment>
<dbReference type="Gene3D" id="3.30.450.40">
    <property type="match status" value="1"/>
</dbReference>
<dbReference type="EMBL" id="CP001720">
    <property type="protein sequence ID" value="ACV63964.1"/>
    <property type="molecule type" value="Genomic_DNA"/>
</dbReference>
<dbReference type="InterPro" id="IPR002571">
    <property type="entry name" value="HrcA"/>
</dbReference>
<keyword evidence="4 6" id="KW-0804">Transcription</keyword>
<dbReference type="HAMAP" id="MF_00081">
    <property type="entry name" value="HrcA"/>
    <property type="match status" value="1"/>
</dbReference>
<keyword evidence="2 6" id="KW-0805">Transcription regulation</keyword>
<dbReference type="Gene3D" id="1.10.10.10">
    <property type="entry name" value="Winged helix-like DNA-binding domain superfamily/Winged helix DNA-binding domain"/>
    <property type="match status" value="1"/>
</dbReference>
<dbReference type="Pfam" id="PF01628">
    <property type="entry name" value="HrcA"/>
    <property type="match status" value="1"/>
</dbReference>
<evidence type="ECO:0000313" key="9">
    <source>
        <dbReference type="Proteomes" id="UP000002217"/>
    </source>
</evidence>
<evidence type="ECO:0000259" key="7">
    <source>
        <dbReference type="Pfam" id="PF01628"/>
    </source>
</evidence>
<proteinExistence type="inferred from homology"/>
<dbReference type="InterPro" id="IPR023120">
    <property type="entry name" value="WHTH_transcript_rep_HrcA_IDD"/>
</dbReference>
<dbReference type="eggNOG" id="COG1420">
    <property type="taxonomic scope" value="Bacteria"/>
</dbReference>
<accession>C8W4S8</accession>
<dbReference type="PANTHER" id="PTHR34824:SF1">
    <property type="entry name" value="HEAT-INDUCIBLE TRANSCRIPTION REPRESSOR HRCA"/>
    <property type="match status" value="1"/>
</dbReference>
<comment type="function">
    <text evidence="5 6">Negative regulator of class I heat shock genes (grpE-dnaK-dnaJ and groELS operons). Prevents heat-shock induction of these operons.</text>
</comment>
<dbReference type="InterPro" id="IPR036390">
    <property type="entry name" value="WH_DNA-bd_sf"/>
</dbReference>